<evidence type="ECO:0000313" key="1">
    <source>
        <dbReference type="EMBL" id="MBX37586.1"/>
    </source>
</evidence>
<dbReference type="AlphaFoldDB" id="A0A2P2N5C0"/>
<sequence>MVDNSFQLLFHVIQDASLNLQIAGRGSISCLNVAFPLPKMSVCLRNHSSVGLSCRMELNVL</sequence>
<organism evidence="1">
    <name type="scientific">Rhizophora mucronata</name>
    <name type="common">Asiatic mangrove</name>
    <dbReference type="NCBI Taxonomy" id="61149"/>
    <lineage>
        <taxon>Eukaryota</taxon>
        <taxon>Viridiplantae</taxon>
        <taxon>Streptophyta</taxon>
        <taxon>Embryophyta</taxon>
        <taxon>Tracheophyta</taxon>
        <taxon>Spermatophyta</taxon>
        <taxon>Magnoliopsida</taxon>
        <taxon>eudicotyledons</taxon>
        <taxon>Gunneridae</taxon>
        <taxon>Pentapetalae</taxon>
        <taxon>rosids</taxon>
        <taxon>fabids</taxon>
        <taxon>Malpighiales</taxon>
        <taxon>Rhizophoraceae</taxon>
        <taxon>Rhizophora</taxon>
    </lineage>
</organism>
<accession>A0A2P2N5C0</accession>
<name>A0A2P2N5C0_RHIMU</name>
<proteinExistence type="predicted"/>
<reference evidence="1" key="1">
    <citation type="submission" date="2018-02" db="EMBL/GenBank/DDBJ databases">
        <title>Rhizophora mucronata_Transcriptome.</title>
        <authorList>
            <person name="Meera S.P."/>
            <person name="Sreeshan A."/>
            <person name="Augustine A."/>
        </authorList>
    </citation>
    <scope>NUCLEOTIDE SEQUENCE</scope>
    <source>
        <tissue evidence="1">Leaf</tissue>
    </source>
</reference>
<dbReference type="EMBL" id="GGEC01057102">
    <property type="protein sequence ID" value="MBX37586.1"/>
    <property type="molecule type" value="Transcribed_RNA"/>
</dbReference>
<protein>
    <submittedName>
        <fullName evidence="1">Uncharacterized protein</fullName>
    </submittedName>
</protein>